<dbReference type="Gene3D" id="3.50.30.90">
    <property type="match status" value="1"/>
</dbReference>
<organism evidence="4 5">
    <name type="scientific">Roseibium porphyridii</name>
    <dbReference type="NCBI Taxonomy" id="2866279"/>
    <lineage>
        <taxon>Bacteria</taxon>
        <taxon>Pseudomonadati</taxon>
        <taxon>Pseudomonadota</taxon>
        <taxon>Alphaproteobacteria</taxon>
        <taxon>Hyphomicrobiales</taxon>
        <taxon>Stappiaceae</taxon>
        <taxon>Roseibium</taxon>
    </lineage>
</organism>
<evidence type="ECO:0000313" key="5">
    <source>
        <dbReference type="Proteomes" id="UP001209803"/>
    </source>
</evidence>
<dbReference type="SUPFAM" id="SSF53187">
    <property type="entry name" value="Zn-dependent exopeptidases"/>
    <property type="match status" value="1"/>
</dbReference>
<dbReference type="InterPro" id="IPR012353">
    <property type="entry name" value="UCP015244"/>
</dbReference>
<sequence length="437" mass="48156">MPLGFDTPSIGEVAHGRARDLWPICRSLTGPGVRETLAYLKAILPGLQIHEVASGTKVFDWTVPREWHMRSGRLTGPDGKIIADFADNNLHVVGYSVGVDTELSLEDLQGHLYSLPDQPEAIPYITSYYNPHWGFCVPQQVRDTMQPGTYRAVIDADHVDGVLNYADLVVPGKTDEEVLISTYVCHPSMANNELSGPVVATAVAEWIAAQDNHYTYRFVFVPETIGAIAYIHERLEALRAKTVAGYVLTCIGDDRSYSFMPSREDGTLSDRAGRLALASVAPDYEEYSFLTRGSDERQYCSPGVDLPIASIMRTKYTVYPEYHTSLDDLTLVTPSGLQGGFEAVAQVLAIIDNNRVWKIKRPCEPQLGARGLYPSVSTKNKARQVRTLLNINAYADGTRDFIDLCQTIEADPAEVLPLLHKLIDGDVLEEVAGPTVA</sequence>
<dbReference type="InterPro" id="IPR032589">
    <property type="entry name" value="DUF4910"/>
</dbReference>
<proteinExistence type="predicted"/>
<accession>A0ABY8F291</accession>
<dbReference type="Gene3D" id="1.10.10.10">
    <property type="entry name" value="Winged helix-like DNA-binding domain superfamily/Winged helix DNA-binding domain"/>
    <property type="match status" value="1"/>
</dbReference>
<reference evidence="4 5" key="1">
    <citation type="submission" date="2023-03" db="EMBL/GenBank/DDBJ databases">
        <title>Roseibium porphyridii sp. nov. and Roseibium rhodosorbium sp. nov. isolated from marine algae, Porphyridium cruentum and Rhodosorus marinus, respectively.</title>
        <authorList>
            <person name="Lee M.W."/>
            <person name="Choi B.J."/>
            <person name="Lee J.K."/>
            <person name="Choi D.G."/>
            <person name="Baek J.H."/>
            <person name="Bayburt H."/>
            <person name="Kim J.M."/>
            <person name="Han D.M."/>
            <person name="Kim K.H."/>
            <person name="Jeon C.O."/>
        </authorList>
    </citation>
    <scope>NUCLEOTIDE SEQUENCE [LARGE SCALE GENOMIC DNA]</scope>
    <source>
        <strain evidence="4 5">KMA01</strain>
    </source>
</reference>
<feature type="domain" description="DUF4910" evidence="3">
    <location>
        <begin position="18"/>
        <end position="354"/>
    </location>
</feature>
<feature type="domain" description="UCP01524 winged helix-turn-helix" evidence="2">
    <location>
        <begin position="356"/>
        <end position="429"/>
    </location>
</feature>
<feature type="domain" description="DUF2172" evidence="1">
    <location>
        <begin position="66"/>
        <end position="156"/>
    </location>
</feature>
<dbReference type="Pfam" id="PF16254">
    <property type="entry name" value="DUF4910"/>
    <property type="match status" value="1"/>
</dbReference>
<dbReference type="RefSeq" id="WP_265680460.1">
    <property type="nucleotide sequence ID" value="NZ_CP120863.1"/>
</dbReference>
<dbReference type="Pfam" id="PF09940">
    <property type="entry name" value="DUF2172"/>
    <property type="match status" value="1"/>
</dbReference>
<dbReference type="PIRSF" id="PIRSF015244">
    <property type="entry name" value="UCP015244"/>
    <property type="match status" value="1"/>
</dbReference>
<dbReference type="Pfam" id="PF16221">
    <property type="entry name" value="HTH_47"/>
    <property type="match status" value="1"/>
</dbReference>
<evidence type="ECO:0000259" key="3">
    <source>
        <dbReference type="Pfam" id="PF16254"/>
    </source>
</evidence>
<dbReference type="Proteomes" id="UP001209803">
    <property type="component" value="Chromosome"/>
</dbReference>
<dbReference type="Gene3D" id="3.40.630.10">
    <property type="entry name" value="Zn peptidases"/>
    <property type="match status" value="1"/>
</dbReference>
<name>A0ABY8F291_9HYPH</name>
<dbReference type="InterPro" id="IPR032622">
    <property type="entry name" value="UCP01524_HTH"/>
</dbReference>
<dbReference type="InterPro" id="IPR036388">
    <property type="entry name" value="WH-like_DNA-bd_sf"/>
</dbReference>
<evidence type="ECO:0000313" key="4">
    <source>
        <dbReference type="EMBL" id="WFE89346.1"/>
    </source>
</evidence>
<evidence type="ECO:0000259" key="2">
    <source>
        <dbReference type="Pfam" id="PF16221"/>
    </source>
</evidence>
<dbReference type="InterPro" id="IPR032610">
    <property type="entry name" value="DUF2172"/>
</dbReference>
<protein>
    <submittedName>
        <fullName evidence="4">DUF4910 domain-containing protein</fullName>
    </submittedName>
</protein>
<gene>
    <name evidence="4" type="ORF">K1718_24855</name>
</gene>
<keyword evidence="5" id="KW-1185">Reference proteome</keyword>
<evidence type="ECO:0000259" key="1">
    <source>
        <dbReference type="Pfam" id="PF09940"/>
    </source>
</evidence>
<dbReference type="EMBL" id="CP120863">
    <property type="protein sequence ID" value="WFE89346.1"/>
    <property type="molecule type" value="Genomic_DNA"/>
</dbReference>